<gene>
    <name evidence="2" type="ORF">PCON_07036</name>
</gene>
<keyword evidence="3" id="KW-1185">Reference proteome</keyword>
<organism evidence="2 3">
    <name type="scientific">Pyronema omphalodes (strain CBS 100304)</name>
    <name type="common">Pyronema confluens</name>
    <dbReference type="NCBI Taxonomy" id="1076935"/>
    <lineage>
        <taxon>Eukaryota</taxon>
        <taxon>Fungi</taxon>
        <taxon>Dikarya</taxon>
        <taxon>Ascomycota</taxon>
        <taxon>Pezizomycotina</taxon>
        <taxon>Pezizomycetes</taxon>
        <taxon>Pezizales</taxon>
        <taxon>Pyronemataceae</taxon>
        <taxon>Pyronema</taxon>
    </lineage>
</organism>
<feature type="region of interest" description="Disordered" evidence="1">
    <location>
        <begin position="1"/>
        <end position="40"/>
    </location>
</feature>
<name>U4LK14_PYROM</name>
<dbReference type="AlphaFoldDB" id="U4LK14"/>
<feature type="compositionally biased region" description="Basic and acidic residues" evidence="1">
    <location>
        <begin position="28"/>
        <end position="40"/>
    </location>
</feature>
<proteinExistence type="predicted"/>
<evidence type="ECO:0000313" key="3">
    <source>
        <dbReference type="Proteomes" id="UP000018144"/>
    </source>
</evidence>
<feature type="compositionally biased region" description="Basic residues" evidence="1">
    <location>
        <begin position="11"/>
        <end position="20"/>
    </location>
</feature>
<sequence length="40" mass="4231">MAGVNGASMGRRGRVRRRARGGGTDGLGWREPESCNGREG</sequence>
<reference evidence="2 3" key="1">
    <citation type="journal article" date="2013" name="PLoS Genet.">
        <title>The genome and development-dependent transcriptomes of Pyronema confluens: a window into fungal evolution.</title>
        <authorList>
            <person name="Traeger S."/>
            <person name="Altegoer F."/>
            <person name="Freitag M."/>
            <person name="Gabaldon T."/>
            <person name="Kempken F."/>
            <person name="Kumar A."/>
            <person name="Marcet-Houben M."/>
            <person name="Poggeler S."/>
            <person name="Stajich J.E."/>
            <person name="Nowrousian M."/>
        </authorList>
    </citation>
    <scope>NUCLEOTIDE SEQUENCE [LARGE SCALE GENOMIC DNA]</scope>
    <source>
        <strain evidence="3">CBS 100304</strain>
        <tissue evidence="2">Vegetative mycelium</tissue>
    </source>
</reference>
<accession>U4LK14</accession>
<evidence type="ECO:0000256" key="1">
    <source>
        <dbReference type="SAM" id="MobiDB-lite"/>
    </source>
</evidence>
<protein>
    <submittedName>
        <fullName evidence="2">Uncharacterized protein</fullName>
    </submittedName>
</protein>
<dbReference type="Proteomes" id="UP000018144">
    <property type="component" value="Unassembled WGS sequence"/>
</dbReference>
<evidence type="ECO:0000313" key="2">
    <source>
        <dbReference type="EMBL" id="CCX29710.1"/>
    </source>
</evidence>
<dbReference type="EMBL" id="HF935352">
    <property type="protein sequence ID" value="CCX29710.1"/>
    <property type="molecule type" value="Genomic_DNA"/>
</dbReference>